<comment type="caution">
    <text evidence="1">The sequence shown here is derived from an EMBL/GenBank/DDBJ whole genome shotgun (WGS) entry which is preliminary data.</text>
</comment>
<name>A0AAV7XES1_9NEOP</name>
<evidence type="ECO:0000313" key="2">
    <source>
        <dbReference type="Proteomes" id="UP001075354"/>
    </source>
</evidence>
<organism evidence="1 2">
    <name type="scientific">Megalurothrips usitatus</name>
    <name type="common">bean blossom thrips</name>
    <dbReference type="NCBI Taxonomy" id="439358"/>
    <lineage>
        <taxon>Eukaryota</taxon>
        <taxon>Metazoa</taxon>
        <taxon>Ecdysozoa</taxon>
        <taxon>Arthropoda</taxon>
        <taxon>Hexapoda</taxon>
        <taxon>Insecta</taxon>
        <taxon>Pterygota</taxon>
        <taxon>Neoptera</taxon>
        <taxon>Paraneoptera</taxon>
        <taxon>Thysanoptera</taxon>
        <taxon>Terebrantia</taxon>
        <taxon>Thripoidea</taxon>
        <taxon>Thripidae</taxon>
        <taxon>Megalurothrips</taxon>
    </lineage>
</organism>
<reference evidence="1" key="1">
    <citation type="submission" date="2022-12" db="EMBL/GenBank/DDBJ databases">
        <title>Chromosome-level genome assembly of the bean flower thrips Megalurothrips usitatus.</title>
        <authorList>
            <person name="Ma L."/>
            <person name="Liu Q."/>
            <person name="Li H."/>
            <person name="Cai W."/>
        </authorList>
    </citation>
    <scope>NUCLEOTIDE SEQUENCE</scope>
    <source>
        <strain evidence="1">Cailab_2022a</strain>
    </source>
</reference>
<protein>
    <submittedName>
        <fullName evidence="1">Uncharacterized protein</fullName>
    </submittedName>
</protein>
<proteinExistence type="predicted"/>
<dbReference type="EMBL" id="JAPTSV010000009">
    <property type="protein sequence ID" value="KAJ1524521.1"/>
    <property type="molecule type" value="Genomic_DNA"/>
</dbReference>
<sequence length="159" mass="17397">MAARTFPASRPRASTLSRRMEGRTTVVIDIDLYVDRTATSFTKLTSNHTTCQDVVSASTCRQRDLFTFNRGVCALIATPMMPWTSFVNSVQPALKCPMKKGFYKARGVAVDMRAASALLRPGDDVGALFIGRGTLFDQDGSPFLCLSVLADLVRVKIRG</sequence>
<dbReference type="AlphaFoldDB" id="A0AAV7XES1"/>
<accession>A0AAV7XES1</accession>
<gene>
    <name evidence="1" type="ORF">ONE63_011013</name>
</gene>
<dbReference type="Proteomes" id="UP001075354">
    <property type="component" value="Chromosome 9"/>
</dbReference>
<keyword evidence="2" id="KW-1185">Reference proteome</keyword>
<evidence type="ECO:0000313" key="1">
    <source>
        <dbReference type="EMBL" id="KAJ1524521.1"/>
    </source>
</evidence>